<evidence type="ECO:0000259" key="1">
    <source>
        <dbReference type="PROSITE" id="PS51747"/>
    </source>
</evidence>
<feature type="domain" description="CMP/dCMP-type deaminase" evidence="1">
    <location>
        <begin position="7"/>
        <end position="121"/>
    </location>
</feature>
<evidence type="ECO:0000313" key="3">
    <source>
        <dbReference type="Proteomes" id="UP000037505"/>
    </source>
</evidence>
<dbReference type="STRING" id="1509407.A0A0L1JHR4"/>
<accession>A0A0L1JHR4</accession>
<dbReference type="GO" id="GO:0006152">
    <property type="term" value="P:purine nucleoside catabolic process"/>
    <property type="evidence" value="ECO:0007669"/>
    <property type="project" value="TreeGrafter"/>
</dbReference>
<dbReference type="AlphaFoldDB" id="A0A0L1JHR4"/>
<dbReference type="EMBL" id="JNOM01000004">
    <property type="protein sequence ID" value="KNG91315.1"/>
    <property type="molecule type" value="Genomic_DNA"/>
</dbReference>
<dbReference type="GeneID" id="26802172"/>
<dbReference type="RefSeq" id="XP_015412238.1">
    <property type="nucleotide sequence ID" value="XM_015545626.1"/>
</dbReference>
<comment type="caution">
    <text evidence="2">The sequence shown here is derived from an EMBL/GenBank/DDBJ whole genome shotgun (WGS) entry which is preliminary data.</text>
</comment>
<reference evidence="2 3" key="1">
    <citation type="submission" date="2014-06" db="EMBL/GenBank/DDBJ databases">
        <title>The Genome of the Aflatoxigenic Filamentous Fungus Aspergillus nomius.</title>
        <authorList>
            <person name="Moore M.G."/>
            <person name="Shannon B.M."/>
            <person name="Brian M.M."/>
        </authorList>
    </citation>
    <scope>NUCLEOTIDE SEQUENCE [LARGE SCALE GENOMIC DNA]</scope>
    <source>
        <strain evidence="2 3">NRRL 13137</strain>
    </source>
</reference>
<gene>
    <name evidence="2" type="ORF">ANOM_000368</name>
</gene>
<dbReference type="SUPFAM" id="SSF53927">
    <property type="entry name" value="Cytidine deaminase-like"/>
    <property type="match status" value="1"/>
</dbReference>
<evidence type="ECO:0000313" key="2">
    <source>
        <dbReference type="EMBL" id="KNG91315.1"/>
    </source>
</evidence>
<name>A0A0L1JHR4_ASPN3</name>
<dbReference type="Proteomes" id="UP000037505">
    <property type="component" value="Unassembled WGS sequence"/>
</dbReference>
<organism evidence="2 3">
    <name type="scientific">Aspergillus nomiae NRRL (strain ATCC 15546 / NRRL 13137 / CBS 260.88 / M93)</name>
    <dbReference type="NCBI Taxonomy" id="1509407"/>
    <lineage>
        <taxon>Eukaryota</taxon>
        <taxon>Fungi</taxon>
        <taxon>Dikarya</taxon>
        <taxon>Ascomycota</taxon>
        <taxon>Pezizomycotina</taxon>
        <taxon>Eurotiomycetes</taxon>
        <taxon>Eurotiomycetidae</taxon>
        <taxon>Eurotiales</taxon>
        <taxon>Aspergillaceae</taxon>
        <taxon>Aspergillus</taxon>
        <taxon>Aspergillus subgen. Circumdati</taxon>
    </lineage>
</organism>
<dbReference type="Gene3D" id="3.40.140.10">
    <property type="entry name" value="Cytidine Deaminase, domain 2"/>
    <property type="match status" value="1"/>
</dbReference>
<protein>
    <recommendedName>
        <fullName evidence="1">CMP/dCMP-type deaminase domain-containing protein</fullName>
    </recommendedName>
</protein>
<dbReference type="InterPro" id="IPR002125">
    <property type="entry name" value="CMP_dCMP_dom"/>
</dbReference>
<dbReference type="CDD" id="cd01285">
    <property type="entry name" value="nucleoside_deaminase"/>
    <property type="match status" value="1"/>
</dbReference>
<proteinExistence type="predicted"/>
<dbReference type="OrthoDB" id="408702at2759"/>
<dbReference type="PANTHER" id="PTHR11079">
    <property type="entry name" value="CYTOSINE DEAMINASE FAMILY MEMBER"/>
    <property type="match status" value="1"/>
</dbReference>
<dbReference type="InterPro" id="IPR016193">
    <property type="entry name" value="Cytidine_deaminase-like"/>
</dbReference>
<dbReference type="GO" id="GO:0047974">
    <property type="term" value="F:guanosine deaminase activity"/>
    <property type="evidence" value="ECO:0007669"/>
    <property type="project" value="TreeGrafter"/>
</dbReference>
<dbReference type="PANTHER" id="PTHR11079:SF161">
    <property type="entry name" value="CMP_DCMP-TYPE DEAMINASE DOMAIN-CONTAINING PROTEIN"/>
    <property type="match status" value="1"/>
</dbReference>
<keyword evidence="3" id="KW-1185">Reference proteome</keyword>
<dbReference type="PROSITE" id="PS51747">
    <property type="entry name" value="CYT_DCMP_DEAMINASES_2"/>
    <property type="match status" value="1"/>
</dbReference>
<sequence length="209" mass="22950">MSPLTDEQLSAAASACLELQRTAQDIHSKRPFVALLLAPDNTTVLMSSLSLSHVRHAETELARNAADNYARDYLAKTTLVSTWEPCAMCAGTIYWANIGRLVYLASEKTLRQLTGEGNAENLTLDLPCRTIFASGQTEVEVIGPVSGWEAKVAEDSQSILHEAGYEEEFCPESLDATPAFKRVDFLDQKTVAYLQSVKGVSVEYTQEEN</sequence>
<dbReference type="Pfam" id="PF00383">
    <property type="entry name" value="dCMP_cyt_deam_1"/>
    <property type="match status" value="1"/>
</dbReference>